<comment type="similarity">
    <text evidence="1">Belongs to the LysR transcriptional regulatory family.</text>
</comment>
<dbReference type="PANTHER" id="PTHR30346:SF28">
    <property type="entry name" value="HTH-TYPE TRANSCRIPTIONAL REGULATOR CYNR"/>
    <property type="match status" value="1"/>
</dbReference>
<keyword evidence="2" id="KW-0805">Transcription regulation</keyword>
<dbReference type="SUPFAM" id="SSF46785">
    <property type="entry name" value="Winged helix' DNA-binding domain"/>
    <property type="match status" value="1"/>
</dbReference>
<dbReference type="Gene3D" id="1.10.10.10">
    <property type="entry name" value="Winged helix-like DNA-binding domain superfamily/Winged helix DNA-binding domain"/>
    <property type="match status" value="1"/>
</dbReference>
<gene>
    <name evidence="6" type="ORF">D2E24_0621</name>
</gene>
<evidence type="ECO:0000313" key="6">
    <source>
        <dbReference type="EMBL" id="RSX57773.1"/>
    </source>
</evidence>
<evidence type="ECO:0000256" key="1">
    <source>
        <dbReference type="ARBA" id="ARBA00009437"/>
    </source>
</evidence>
<sequence>MVEFFELEQLVAFADHGTLSRAAEQLHLSQPSLTRTIKRLEAELRVPLVDRERNRVTLNANGEMAVRHARRILEARDGLVEQVREFDRANRTIAIASCAPAPLWDMAPLLSSLYPDTSIATTLTETEDFTSDLIAGRIQLAIGTSAASEAGGLLSIPFMREHLHLVVPRSHMLARLNTIRFRDFNGLDLLLRPDIGFWARVCRELLPASRLMFQTGADTFQALVRRTDLPYFATDVSLRSVNRIPEDRVAIPIADEEASAVFHLLCRKTDAERFAMFLRKVADMGRSAGLLAADRP</sequence>
<dbReference type="EMBL" id="QXGK01000004">
    <property type="protein sequence ID" value="RSX57773.1"/>
    <property type="molecule type" value="Genomic_DNA"/>
</dbReference>
<dbReference type="GO" id="GO:0003677">
    <property type="term" value="F:DNA binding"/>
    <property type="evidence" value="ECO:0007669"/>
    <property type="project" value="UniProtKB-KW"/>
</dbReference>
<dbReference type="Gene3D" id="3.40.190.290">
    <property type="match status" value="1"/>
</dbReference>
<dbReference type="FunFam" id="1.10.10.10:FF:000001">
    <property type="entry name" value="LysR family transcriptional regulator"/>
    <property type="match status" value="1"/>
</dbReference>
<dbReference type="SUPFAM" id="SSF53850">
    <property type="entry name" value="Periplasmic binding protein-like II"/>
    <property type="match status" value="1"/>
</dbReference>
<dbReference type="Pfam" id="PF03466">
    <property type="entry name" value="LysR_substrate"/>
    <property type="match status" value="1"/>
</dbReference>
<organism evidence="6 7">
    <name type="scientific">Bifidobacterium samirii</name>
    <dbReference type="NCBI Taxonomy" id="2306974"/>
    <lineage>
        <taxon>Bacteria</taxon>
        <taxon>Bacillati</taxon>
        <taxon>Actinomycetota</taxon>
        <taxon>Actinomycetes</taxon>
        <taxon>Bifidobacteriales</taxon>
        <taxon>Bifidobacteriaceae</taxon>
        <taxon>Bifidobacterium</taxon>
    </lineage>
</organism>
<dbReference type="RefSeq" id="WP_125967895.1">
    <property type="nucleotide sequence ID" value="NZ_QXGK01000004.1"/>
</dbReference>
<evidence type="ECO:0000313" key="7">
    <source>
        <dbReference type="Proteomes" id="UP000287470"/>
    </source>
</evidence>
<dbReference type="OrthoDB" id="79118at2"/>
<evidence type="ECO:0000256" key="3">
    <source>
        <dbReference type="ARBA" id="ARBA00023125"/>
    </source>
</evidence>
<dbReference type="GO" id="GO:0003700">
    <property type="term" value="F:DNA-binding transcription factor activity"/>
    <property type="evidence" value="ECO:0007669"/>
    <property type="project" value="InterPro"/>
</dbReference>
<dbReference type="Proteomes" id="UP000287470">
    <property type="component" value="Unassembled WGS sequence"/>
</dbReference>
<comment type="caution">
    <text evidence="6">The sequence shown here is derived from an EMBL/GenBank/DDBJ whole genome shotgun (WGS) entry which is preliminary data.</text>
</comment>
<dbReference type="GO" id="GO:0032993">
    <property type="term" value="C:protein-DNA complex"/>
    <property type="evidence" value="ECO:0007669"/>
    <property type="project" value="TreeGrafter"/>
</dbReference>
<dbReference type="CDD" id="cd05466">
    <property type="entry name" value="PBP2_LTTR_substrate"/>
    <property type="match status" value="1"/>
</dbReference>
<accession>A0A430FVF9</accession>
<dbReference type="PRINTS" id="PR00039">
    <property type="entry name" value="HTHLYSR"/>
</dbReference>
<dbReference type="InterPro" id="IPR036390">
    <property type="entry name" value="WH_DNA-bd_sf"/>
</dbReference>
<dbReference type="InterPro" id="IPR000847">
    <property type="entry name" value="LysR_HTH_N"/>
</dbReference>
<evidence type="ECO:0000259" key="5">
    <source>
        <dbReference type="PROSITE" id="PS50931"/>
    </source>
</evidence>
<dbReference type="InterPro" id="IPR005119">
    <property type="entry name" value="LysR_subst-bd"/>
</dbReference>
<keyword evidence="7" id="KW-1185">Reference proteome</keyword>
<feature type="domain" description="HTH lysR-type" evidence="5">
    <location>
        <begin position="10"/>
        <end position="59"/>
    </location>
</feature>
<keyword evidence="4" id="KW-0804">Transcription</keyword>
<dbReference type="Pfam" id="PF00126">
    <property type="entry name" value="HTH_1"/>
    <property type="match status" value="1"/>
</dbReference>
<protein>
    <submittedName>
        <fullName evidence="6">Transcriptional regulator</fullName>
    </submittedName>
</protein>
<evidence type="ECO:0000256" key="4">
    <source>
        <dbReference type="ARBA" id="ARBA00023163"/>
    </source>
</evidence>
<name>A0A430FVF9_9BIFI</name>
<reference evidence="6 7" key="1">
    <citation type="submission" date="2018-09" db="EMBL/GenBank/DDBJ databases">
        <title>Characterization of the phylogenetic diversity of five novel species belonging to the genus Bifidobacterium.</title>
        <authorList>
            <person name="Lugli G.A."/>
            <person name="Duranti S."/>
            <person name="Milani C."/>
        </authorList>
    </citation>
    <scope>NUCLEOTIDE SEQUENCE [LARGE SCALE GENOMIC DNA]</scope>
    <source>
        <strain evidence="6 7">2033B</strain>
    </source>
</reference>
<dbReference type="AlphaFoldDB" id="A0A430FVF9"/>
<dbReference type="PROSITE" id="PS50931">
    <property type="entry name" value="HTH_LYSR"/>
    <property type="match status" value="1"/>
</dbReference>
<proteinExistence type="inferred from homology"/>
<evidence type="ECO:0000256" key="2">
    <source>
        <dbReference type="ARBA" id="ARBA00023015"/>
    </source>
</evidence>
<dbReference type="PANTHER" id="PTHR30346">
    <property type="entry name" value="TRANSCRIPTIONAL DUAL REGULATOR HCAR-RELATED"/>
    <property type="match status" value="1"/>
</dbReference>
<dbReference type="InterPro" id="IPR036388">
    <property type="entry name" value="WH-like_DNA-bd_sf"/>
</dbReference>
<keyword evidence="3" id="KW-0238">DNA-binding</keyword>